<evidence type="ECO:0000313" key="4">
    <source>
        <dbReference type="EMBL" id="TQV80574.1"/>
    </source>
</evidence>
<proteinExistence type="predicted"/>
<dbReference type="Pfam" id="PF00581">
    <property type="entry name" value="Rhodanese"/>
    <property type="match status" value="2"/>
</dbReference>
<dbReference type="Gene3D" id="3.40.250.10">
    <property type="entry name" value="Rhodanese-like domain"/>
    <property type="match status" value="2"/>
</dbReference>
<protein>
    <submittedName>
        <fullName evidence="4">Sulfurtransferase</fullName>
    </submittedName>
</protein>
<accession>A0A545TTM5</accession>
<reference evidence="4 5" key="1">
    <citation type="submission" date="2019-06" db="EMBL/GenBank/DDBJ databases">
        <title>Whole genome sequence for Rhodospirillaceae sp. R148.</title>
        <authorList>
            <person name="Wang G."/>
        </authorList>
    </citation>
    <scope>NUCLEOTIDE SEQUENCE [LARGE SCALE GENOMIC DNA]</scope>
    <source>
        <strain evidence="4 5">R148</strain>
    </source>
</reference>
<evidence type="ECO:0000259" key="3">
    <source>
        <dbReference type="PROSITE" id="PS50206"/>
    </source>
</evidence>
<dbReference type="SUPFAM" id="SSF52821">
    <property type="entry name" value="Rhodanese/Cell cycle control phosphatase"/>
    <property type="match status" value="2"/>
</dbReference>
<dbReference type="PROSITE" id="PS51257">
    <property type="entry name" value="PROKAR_LIPOPROTEIN"/>
    <property type="match status" value="1"/>
</dbReference>
<dbReference type="OrthoDB" id="9781034at2"/>
<dbReference type="PANTHER" id="PTHR43855:SF1">
    <property type="entry name" value="THIOSULFATE SULFURTRANSFERASE"/>
    <property type="match status" value="1"/>
</dbReference>
<dbReference type="PROSITE" id="PS00380">
    <property type="entry name" value="RHODANESE_1"/>
    <property type="match status" value="1"/>
</dbReference>
<dbReference type="InterPro" id="IPR001763">
    <property type="entry name" value="Rhodanese-like_dom"/>
</dbReference>
<comment type="caution">
    <text evidence="4">The sequence shown here is derived from an EMBL/GenBank/DDBJ whole genome shotgun (WGS) entry which is preliminary data.</text>
</comment>
<gene>
    <name evidence="4" type="ORF">FKG95_10400</name>
</gene>
<dbReference type="InterPro" id="IPR051126">
    <property type="entry name" value="Thiosulfate_sulfurtransferase"/>
</dbReference>
<feature type="signal peptide" evidence="2">
    <location>
        <begin position="1"/>
        <end position="27"/>
    </location>
</feature>
<feature type="domain" description="Rhodanese" evidence="3">
    <location>
        <begin position="51"/>
        <end position="159"/>
    </location>
</feature>
<name>A0A545TTM5_9PROT</name>
<dbReference type="SMART" id="SM00450">
    <property type="entry name" value="RHOD"/>
    <property type="match status" value="2"/>
</dbReference>
<feature type="chain" id="PRO_5022071994" evidence="2">
    <location>
        <begin position="28"/>
        <end position="295"/>
    </location>
</feature>
<organism evidence="4 5">
    <name type="scientific">Denitrobaculum tricleocarpae</name>
    <dbReference type="NCBI Taxonomy" id="2591009"/>
    <lineage>
        <taxon>Bacteria</taxon>
        <taxon>Pseudomonadati</taxon>
        <taxon>Pseudomonadota</taxon>
        <taxon>Alphaproteobacteria</taxon>
        <taxon>Rhodospirillales</taxon>
        <taxon>Rhodospirillaceae</taxon>
        <taxon>Denitrobaculum</taxon>
    </lineage>
</organism>
<keyword evidence="4" id="KW-0808">Transferase</keyword>
<dbReference type="CDD" id="cd01448">
    <property type="entry name" value="TST_Repeat_1"/>
    <property type="match status" value="1"/>
</dbReference>
<evidence type="ECO:0000256" key="2">
    <source>
        <dbReference type="SAM" id="SignalP"/>
    </source>
</evidence>
<dbReference type="AlphaFoldDB" id="A0A545TTM5"/>
<evidence type="ECO:0000256" key="1">
    <source>
        <dbReference type="ARBA" id="ARBA00022737"/>
    </source>
</evidence>
<dbReference type="EMBL" id="VHSH01000003">
    <property type="protein sequence ID" value="TQV80574.1"/>
    <property type="molecule type" value="Genomic_DNA"/>
</dbReference>
<keyword evidence="5" id="KW-1185">Reference proteome</keyword>
<feature type="domain" description="Rhodanese" evidence="3">
    <location>
        <begin position="189"/>
        <end position="292"/>
    </location>
</feature>
<dbReference type="CDD" id="cd01449">
    <property type="entry name" value="TST_Repeat_2"/>
    <property type="match status" value="1"/>
</dbReference>
<dbReference type="RefSeq" id="WP_142896288.1">
    <property type="nucleotide sequence ID" value="NZ_ML660054.1"/>
</dbReference>
<dbReference type="InterPro" id="IPR001307">
    <property type="entry name" value="Thiosulphate_STrfase_CS"/>
</dbReference>
<dbReference type="PROSITE" id="PS50206">
    <property type="entry name" value="RHODANESE_3"/>
    <property type="match status" value="2"/>
</dbReference>
<dbReference type="Proteomes" id="UP000315252">
    <property type="component" value="Unassembled WGS sequence"/>
</dbReference>
<dbReference type="PANTHER" id="PTHR43855">
    <property type="entry name" value="THIOSULFATE SULFURTRANSFERASE"/>
    <property type="match status" value="1"/>
</dbReference>
<dbReference type="GO" id="GO:0004792">
    <property type="term" value="F:thiosulfate-cyanide sulfurtransferase activity"/>
    <property type="evidence" value="ECO:0007669"/>
    <property type="project" value="InterPro"/>
</dbReference>
<sequence>MFTLLKRKLYFGALLGAALATSACANAGDYANPELLVNAKDLALMTGGDHNEGKVVVIDVRSEAKYAAGHIPGARHLDPNEVVDSSSPIEGALKSEAEITQILSALGITADSRVVYYDDKAGFHAARMFWLSEHYGHRKVALLNGGLKAWTAAGYELSRDGVAHHPARFAPAITPRRHASADYILQSRGDSNTVVIDVRPTKLYAEGHIPWAKNLPWKGNLDEDGTFKPAADLADHFAAQGVIDTRNVVIHCQTGLASSHSYVALRLLGYPQVRVYHRSWAEWGSAGDLPVDKDV</sequence>
<evidence type="ECO:0000313" key="5">
    <source>
        <dbReference type="Proteomes" id="UP000315252"/>
    </source>
</evidence>
<keyword evidence="2" id="KW-0732">Signal</keyword>
<dbReference type="InterPro" id="IPR036873">
    <property type="entry name" value="Rhodanese-like_dom_sf"/>
</dbReference>
<keyword evidence="1" id="KW-0677">Repeat</keyword>